<comment type="caution">
    <text evidence="1">The sequence shown here is derived from an EMBL/GenBank/DDBJ whole genome shotgun (WGS) entry which is preliminary data.</text>
</comment>
<evidence type="ECO:0000313" key="1">
    <source>
        <dbReference type="EMBL" id="OGL42951.1"/>
    </source>
</evidence>
<organism evidence="1 2">
    <name type="scientific">Candidatus Schekmanbacteria bacterium RBG_13_48_7</name>
    <dbReference type="NCBI Taxonomy" id="1817878"/>
    <lineage>
        <taxon>Bacteria</taxon>
        <taxon>Candidatus Schekmaniibacteriota</taxon>
    </lineage>
</organism>
<evidence type="ECO:0000313" key="2">
    <source>
        <dbReference type="Proteomes" id="UP000179266"/>
    </source>
</evidence>
<gene>
    <name evidence="1" type="ORF">A2161_06015</name>
</gene>
<name>A0A1F7RNA4_9BACT</name>
<reference evidence="1 2" key="1">
    <citation type="journal article" date="2016" name="Nat. Commun.">
        <title>Thousands of microbial genomes shed light on interconnected biogeochemical processes in an aquifer system.</title>
        <authorList>
            <person name="Anantharaman K."/>
            <person name="Brown C.T."/>
            <person name="Hug L.A."/>
            <person name="Sharon I."/>
            <person name="Castelle C.J."/>
            <person name="Probst A.J."/>
            <person name="Thomas B.C."/>
            <person name="Singh A."/>
            <person name="Wilkins M.J."/>
            <person name="Karaoz U."/>
            <person name="Brodie E.L."/>
            <person name="Williams K.H."/>
            <person name="Hubbard S.S."/>
            <person name="Banfield J.F."/>
        </authorList>
    </citation>
    <scope>NUCLEOTIDE SEQUENCE [LARGE SCALE GENOMIC DNA]</scope>
</reference>
<proteinExistence type="predicted"/>
<sequence length="238" mass="27008">MGLEPIQPVEISGSRKILKHKVHAEDIDLNNPVDLIVVLVKQNAARCCIPGNNRIATLKASQLWNVVPGEIIKVQPDKQWYFSGHPYISGELISSHLDINLLNLIPLSIEKQDNWNPEEELWRDESQEFEDWEKEILELGIRPEFEFEHILPGEDPENMDSDPIIEANELASQGNLQEARTILMEILEVDLWFLDTHAHLGNLKFTHAPAHAMCHFEVGVKIGELSTGENFNGVLSWG</sequence>
<dbReference type="AlphaFoldDB" id="A0A1F7RNA4"/>
<protein>
    <submittedName>
        <fullName evidence="1">Uncharacterized protein</fullName>
    </submittedName>
</protein>
<dbReference type="Proteomes" id="UP000179266">
    <property type="component" value="Unassembled WGS sequence"/>
</dbReference>
<dbReference type="EMBL" id="MGDD01000297">
    <property type="protein sequence ID" value="OGL42951.1"/>
    <property type="molecule type" value="Genomic_DNA"/>
</dbReference>
<accession>A0A1F7RNA4</accession>